<dbReference type="Pfam" id="PF01795">
    <property type="entry name" value="Methyltransf_5"/>
    <property type="match status" value="1"/>
</dbReference>
<dbReference type="Gene3D" id="1.10.150.170">
    <property type="entry name" value="Putative methyltransferase TM0872, insert domain"/>
    <property type="match status" value="1"/>
</dbReference>
<comment type="function">
    <text evidence="6">Specifically methylates the N4 position of cytidine in position 1402 (C1402) of 16S rRNA.</text>
</comment>
<evidence type="ECO:0000313" key="8">
    <source>
        <dbReference type="EMBL" id="NDV63301.1"/>
    </source>
</evidence>
<feature type="binding site" evidence="6">
    <location>
        <begin position="37"/>
        <end position="39"/>
    </location>
    <ligand>
        <name>S-adenosyl-L-methionine</name>
        <dbReference type="ChEBI" id="CHEBI:59789"/>
    </ligand>
</feature>
<comment type="catalytic activity">
    <reaction evidence="6">
        <text>cytidine(1402) in 16S rRNA + S-adenosyl-L-methionine = N(4)-methylcytidine(1402) in 16S rRNA + S-adenosyl-L-homocysteine + H(+)</text>
        <dbReference type="Rhea" id="RHEA:42928"/>
        <dbReference type="Rhea" id="RHEA-COMP:10286"/>
        <dbReference type="Rhea" id="RHEA-COMP:10287"/>
        <dbReference type="ChEBI" id="CHEBI:15378"/>
        <dbReference type="ChEBI" id="CHEBI:57856"/>
        <dbReference type="ChEBI" id="CHEBI:59789"/>
        <dbReference type="ChEBI" id="CHEBI:74506"/>
        <dbReference type="ChEBI" id="CHEBI:82748"/>
        <dbReference type="EC" id="2.1.1.199"/>
    </reaction>
</comment>
<sequence>MEDKDTSQHEPVLLNPVVSFLTEGRSGNYLDATFGGGGHTRALLEADDRNTVVAMDCDPAAIARGKRLQASYPGRLSIYHKNFEEIGSLEEQDFLGILFDFGVSSYHFDEPERGFSFREDAPLDMRMNPTEGVPASEFLQTASHDDLVQAVRGYGEEQRWYRVVTAIESARGTEQLERTLAFAALVENAVGGRRPNDRIHPATRTFQGVRIAVNRELAVIETALPAAFEKLSYGGRLAAISFHSLEDRIVKRFFRRMAGRPEHGRDSTPGQFRVRQANILTRKPVVADEEESARNPRSRSAKLRVLEREKKVA</sequence>
<evidence type="ECO:0000256" key="5">
    <source>
        <dbReference type="ARBA" id="ARBA00022691"/>
    </source>
</evidence>
<dbReference type="SUPFAM" id="SSF53335">
    <property type="entry name" value="S-adenosyl-L-methionine-dependent methyltransferases"/>
    <property type="match status" value="1"/>
</dbReference>
<comment type="subcellular location">
    <subcellularLocation>
        <location evidence="6">Cytoplasm</location>
    </subcellularLocation>
</comment>
<dbReference type="NCBIfam" id="TIGR00006">
    <property type="entry name" value="16S rRNA (cytosine(1402)-N(4))-methyltransferase RsmH"/>
    <property type="match status" value="1"/>
</dbReference>
<dbReference type="EC" id="2.1.1.199" evidence="6"/>
<dbReference type="PANTHER" id="PTHR11265:SF0">
    <property type="entry name" value="12S RRNA N4-METHYLCYTIDINE METHYLTRANSFERASE"/>
    <property type="match status" value="1"/>
</dbReference>
<proteinExistence type="inferred from homology"/>
<dbReference type="HAMAP" id="MF_01007">
    <property type="entry name" value="16SrRNA_methyltr_H"/>
    <property type="match status" value="1"/>
</dbReference>
<dbReference type="PIRSF" id="PIRSF004486">
    <property type="entry name" value="MraW"/>
    <property type="match status" value="1"/>
</dbReference>
<accession>A0A6B2M2Q6</accession>
<feature type="binding site" evidence="6">
    <location>
        <position position="56"/>
    </location>
    <ligand>
        <name>S-adenosyl-L-methionine</name>
        <dbReference type="ChEBI" id="CHEBI:59789"/>
    </ligand>
</feature>
<feature type="binding site" evidence="6">
    <location>
        <position position="83"/>
    </location>
    <ligand>
        <name>S-adenosyl-L-methionine</name>
        <dbReference type="ChEBI" id="CHEBI:59789"/>
    </ligand>
</feature>
<keyword evidence="3 6" id="KW-0489">Methyltransferase</keyword>
<protein>
    <recommendedName>
        <fullName evidence="6">Ribosomal RNA small subunit methyltransferase H</fullName>
        <ecNumber evidence="6">2.1.1.199</ecNumber>
    </recommendedName>
    <alternativeName>
        <fullName evidence="6">16S rRNA m(4)C1402 methyltransferase</fullName>
    </alternativeName>
    <alternativeName>
        <fullName evidence="6">rRNA (cytosine-N(4)-)-methyltransferase RsmH</fullName>
    </alternativeName>
</protein>
<dbReference type="Gene3D" id="3.40.50.150">
    <property type="entry name" value="Vaccinia Virus protein VP39"/>
    <property type="match status" value="1"/>
</dbReference>
<evidence type="ECO:0000256" key="7">
    <source>
        <dbReference type="SAM" id="MobiDB-lite"/>
    </source>
</evidence>
<comment type="caution">
    <text evidence="8">The sequence shown here is derived from an EMBL/GenBank/DDBJ whole genome shotgun (WGS) entry which is preliminary data.</text>
</comment>
<dbReference type="GO" id="GO:0071424">
    <property type="term" value="F:rRNA (cytosine-N4-)-methyltransferase activity"/>
    <property type="evidence" value="ECO:0007669"/>
    <property type="project" value="UniProtKB-UniRule"/>
</dbReference>
<dbReference type="RefSeq" id="WP_163966658.1">
    <property type="nucleotide sequence ID" value="NZ_JAAGNX010000003.1"/>
</dbReference>
<dbReference type="PANTHER" id="PTHR11265">
    <property type="entry name" value="S-ADENOSYL-METHYLTRANSFERASE MRAW"/>
    <property type="match status" value="1"/>
</dbReference>
<dbReference type="InterPro" id="IPR023397">
    <property type="entry name" value="SAM-dep_MeTrfase_MraW_recog"/>
</dbReference>
<dbReference type="SUPFAM" id="SSF81799">
    <property type="entry name" value="Putative methyltransferase TM0872, insert domain"/>
    <property type="match status" value="1"/>
</dbReference>
<dbReference type="AlphaFoldDB" id="A0A6B2M2Q6"/>
<evidence type="ECO:0000256" key="2">
    <source>
        <dbReference type="ARBA" id="ARBA00022552"/>
    </source>
</evidence>
<evidence type="ECO:0000256" key="1">
    <source>
        <dbReference type="ARBA" id="ARBA00010396"/>
    </source>
</evidence>
<gene>
    <name evidence="6 8" type="primary">rsmH</name>
    <name evidence="8" type="ORF">G0Q06_12620</name>
</gene>
<evidence type="ECO:0000313" key="9">
    <source>
        <dbReference type="Proteomes" id="UP000478417"/>
    </source>
</evidence>
<evidence type="ECO:0000256" key="3">
    <source>
        <dbReference type="ARBA" id="ARBA00022603"/>
    </source>
</evidence>
<evidence type="ECO:0000256" key="6">
    <source>
        <dbReference type="HAMAP-Rule" id="MF_01007"/>
    </source>
</evidence>
<evidence type="ECO:0000256" key="4">
    <source>
        <dbReference type="ARBA" id="ARBA00022679"/>
    </source>
</evidence>
<keyword evidence="4 6" id="KW-0808">Transferase</keyword>
<feature type="region of interest" description="Disordered" evidence="7">
    <location>
        <begin position="285"/>
        <end position="313"/>
    </location>
</feature>
<feature type="compositionally biased region" description="Basic and acidic residues" evidence="7">
    <location>
        <begin position="304"/>
        <end position="313"/>
    </location>
</feature>
<organism evidence="8 9">
    <name type="scientific">Oceanipulchritudo coccoides</name>
    <dbReference type="NCBI Taxonomy" id="2706888"/>
    <lineage>
        <taxon>Bacteria</taxon>
        <taxon>Pseudomonadati</taxon>
        <taxon>Verrucomicrobiota</taxon>
        <taxon>Opitutia</taxon>
        <taxon>Puniceicoccales</taxon>
        <taxon>Oceanipulchritudinaceae</taxon>
        <taxon>Oceanipulchritudo</taxon>
    </lineage>
</organism>
<feature type="binding site" evidence="6">
    <location>
        <position position="100"/>
    </location>
    <ligand>
        <name>S-adenosyl-L-methionine</name>
        <dbReference type="ChEBI" id="CHEBI:59789"/>
    </ligand>
</feature>
<keyword evidence="2 6" id="KW-0698">rRNA processing</keyword>
<feature type="binding site" evidence="6">
    <location>
        <position position="107"/>
    </location>
    <ligand>
        <name>S-adenosyl-L-methionine</name>
        <dbReference type="ChEBI" id="CHEBI:59789"/>
    </ligand>
</feature>
<keyword evidence="9" id="KW-1185">Reference proteome</keyword>
<dbReference type="InterPro" id="IPR029063">
    <property type="entry name" value="SAM-dependent_MTases_sf"/>
</dbReference>
<reference evidence="8 9" key="1">
    <citation type="submission" date="2020-02" db="EMBL/GenBank/DDBJ databases">
        <title>Albibacoteraceae fam. nov., the first described family within the subdivision 4 Verrucomicrobia.</title>
        <authorList>
            <person name="Xi F."/>
        </authorList>
    </citation>
    <scope>NUCLEOTIDE SEQUENCE [LARGE SCALE GENOMIC DNA]</scope>
    <source>
        <strain evidence="8 9">CK1056</strain>
    </source>
</reference>
<dbReference type="GO" id="GO:0070475">
    <property type="term" value="P:rRNA base methylation"/>
    <property type="evidence" value="ECO:0007669"/>
    <property type="project" value="UniProtKB-UniRule"/>
</dbReference>
<dbReference type="Proteomes" id="UP000478417">
    <property type="component" value="Unassembled WGS sequence"/>
</dbReference>
<keyword evidence="6" id="KW-0963">Cytoplasm</keyword>
<dbReference type="InterPro" id="IPR002903">
    <property type="entry name" value="RsmH"/>
</dbReference>
<dbReference type="EMBL" id="JAAGNX010000003">
    <property type="protein sequence ID" value="NDV63301.1"/>
    <property type="molecule type" value="Genomic_DNA"/>
</dbReference>
<comment type="similarity">
    <text evidence="1 6">Belongs to the methyltransferase superfamily. RsmH family.</text>
</comment>
<name>A0A6B2M2Q6_9BACT</name>
<dbReference type="GO" id="GO:0005737">
    <property type="term" value="C:cytoplasm"/>
    <property type="evidence" value="ECO:0007669"/>
    <property type="project" value="UniProtKB-SubCell"/>
</dbReference>
<keyword evidence="5 6" id="KW-0949">S-adenosyl-L-methionine</keyword>